<dbReference type="GO" id="GO:0019825">
    <property type="term" value="F:oxygen binding"/>
    <property type="evidence" value="ECO:0007669"/>
    <property type="project" value="InterPro"/>
</dbReference>
<dbReference type="GO" id="GO:0005344">
    <property type="term" value="F:oxygen carrier activity"/>
    <property type="evidence" value="ECO:0007669"/>
    <property type="project" value="UniProtKB-KW"/>
</dbReference>
<keyword evidence="1" id="KW-0813">Transport</keyword>
<dbReference type="AlphaFoldDB" id="A0A914C2A2"/>
<comment type="similarity">
    <text evidence="1">Belongs to the globin family.</text>
</comment>
<dbReference type="InterPro" id="IPR012292">
    <property type="entry name" value="Globin/Proto"/>
</dbReference>
<dbReference type="InterPro" id="IPR053341">
    <property type="entry name" value="Oxidative_stress_globin-like"/>
</dbReference>
<protein>
    <submittedName>
        <fullName evidence="4">Globin family profile domain-containing protein</fullName>
    </submittedName>
</protein>
<dbReference type="InterPro" id="IPR009050">
    <property type="entry name" value="Globin-like_sf"/>
</dbReference>
<dbReference type="Pfam" id="PF00042">
    <property type="entry name" value="Globin"/>
    <property type="match status" value="1"/>
</dbReference>
<organism evidence="3 4">
    <name type="scientific">Acrobeloides nanus</name>
    <dbReference type="NCBI Taxonomy" id="290746"/>
    <lineage>
        <taxon>Eukaryota</taxon>
        <taxon>Metazoa</taxon>
        <taxon>Ecdysozoa</taxon>
        <taxon>Nematoda</taxon>
        <taxon>Chromadorea</taxon>
        <taxon>Rhabditida</taxon>
        <taxon>Tylenchina</taxon>
        <taxon>Cephalobomorpha</taxon>
        <taxon>Cephaloboidea</taxon>
        <taxon>Cephalobidae</taxon>
        <taxon>Acrobeloides</taxon>
    </lineage>
</organism>
<dbReference type="InterPro" id="IPR044399">
    <property type="entry name" value="Mb-like_M"/>
</dbReference>
<dbReference type="Gene3D" id="1.10.490.10">
    <property type="entry name" value="Globins"/>
    <property type="match status" value="1"/>
</dbReference>
<evidence type="ECO:0000313" key="3">
    <source>
        <dbReference type="Proteomes" id="UP000887540"/>
    </source>
</evidence>
<evidence type="ECO:0000256" key="1">
    <source>
        <dbReference type="RuleBase" id="RU000356"/>
    </source>
</evidence>
<reference evidence="4" key="1">
    <citation type="submission" date="2022-11" db="UniProtKB">
        <authorList>
            <consortium name="WormBaseParasite"/>
        </authorList>
    </citation>
    <scope>IDENTIFICATION</scope>
</reference>
<keyword evidence="3" id="KW-1185">Reference proteome</keyword>
<sequence length="231" mass="27814">MNCYNFTHINHNNQDKNRFIHNDEENTEKEDNTICIYWHPTSSEIGLLRETWSDDIDFLYNIGSQIYIYIFEHNPDTIELFPKIHKHGERWKDSPEFRAQSLKFVQTLTMCIELLDKMDRMAENLRTIGEHHVQYAKRGFKPIYWNIFYDALKFSLFDHLNSFIESSDQKYHDIINAWNKLAHYIITQMKRGYVHKLVKEFQEQDDTFSIWAGRHPSFSSATHSKEKKQEK</sequence>
<dbReference type="InterPro" id="IPR000971">
    <property type="entry name" value="Globin"/>
</dbReference>
<accession>A0A914C2A2</accession>
<keyword evidence="1" id="KW-0479">Metal-binding</keyword>
<dbReference type="PANTHER" id="PTHR47768:SF1">
    <property type="entry name" value="GLOBIN FAMILY PROFILE DOMAIN-CONTAINING PROTEIN"/>
    <property type="match status" value="1"/>
</dbReference>
<evidence type="ECO:0000259" key="2">
    <source>
        <dbReference type="PROSITE" id="PS01033"/>
    </source>
</evidence>
<dbReference type="GO" id="GO:0020037">
    <property type="term" value="F:heme binding"/>
    <property type="evidence" value="ECO:0007669"/>
    <property type="project" value="InterPro"/>
</dbReference>
<dbReference type="SUPFAM" id="SSF46458">
    <property type="entry name" value="Globin-like"/>
    <property type="match status" value="1"/>
</dbReference>
<dbReference type="PROSITE" id="PS01033">
    <property type="entry name" value="GLOBIN"/>
    <property type="match status" value="1"/>
</dbReference>
<proteinExistence type="inferred from homology"/>
<dbReference type="WBParaSite" id="ACRNAN_Path_1514.g5895.t1">
    <property type="protein sequence ID" value="ACRNAN_Path_1514.g5895.t1"/>
    <property type="gene ID" value="ACRNAN_Path_1514.g5895"/>
</dbReference>
<evidence type="ECO:0000313" key="4">
    <source>
        <dbReference type="WBParaSite" id="ACRNAN_Path_1514.g5895.t1"/>
    </source>
</evidence>
<name>A0A914C2A2_9BILA</name>
<dbReference type="CDD" id="cd01040">
    <property type="entry name" value="Mb-like"/>
    <property type="match status" value="1"/>
</dbReference>
<dbReference type="PANTHER" id="PTHR47768">
    <property type="entry name" value="GLOBIN RELATED-RELATED"/>
    <property type="match status" value="1"/>
</dbReference>
<keyword evidence="1" id="KW-0408">Iron</keyword>
<feature type="domain" description="Globin" evidence="2">
    <location>
        <begin position="39"/>
        <end position="194"/>
    </location>
</feature>
<keyword evidence="1" id="KW-0561">Oxygen transport</keyword>
<dbReference type="Proteomes" id="UP000887540">
    <property type="component" value="Unplaced"/>
</dbReference>
<keyword evidence="1" id="KW-0349">Heme</keyword>